<dbReference type="EMBL" id="QTSX02006592">
    <property type="protein sequence ID" value="KAJ9052849.1"/>
    <property type="molecule type" value="Genomic_DNA"/>
</dbReference>
<protein>
    <submittedName>
        <fullName evidence="1">Uncharacterized protein</fullName>
    </submittedName>
</protein>
<accession>A0ACC2RS29</accession>
<comment type="caution">
    <text evidence="1">The sequence shown here is derived from an EMBL/GenBank/DDBJ whole genome shotgun (WGS) entry which is preliminary data.</text>
</comment>
<organism evidence="1 2">
    <name type="scientific">Entomophthora muscae</name>
    <dbReference type="NCBI Taxonomy" id="34485"/>
    <lineage>
        <taxon>Eukaryota</taxon>
        <taxon>Fungi</taxon>
        <taxon>Fungi incertae sedis</taxon>
        <taxon>Zoopagomycota</taxon>
        <taxon>Entomophthoromycotina</taxon>
        <taxon>Entomophthoromycetes</taxon>
        <taxon>Entomophthorales</taxon>
        <taxon>Entomophthoraceae</taxon>
        <taxon>Entomophthora</taxon>
    </lineage>
</organism>
<dbReference type="Proteomes" id="UP001165960">
    <property type="component" value="Unassembled WGS sequence"/>
</dbReference>
<proteinExistence type="predicted"/>
<evidence type="ECO:0000313" key="1">
    <source>
        <dbReference type="EMBL" id="KAJ9052849.1"/>
    </source>
</evidence>
<reference evidence="1" key="1">
    <citation type="submission" date="2022-04" db="EMBL/GenBank/DDBJ databases">
        <title>Genome of the entomopathogenic fungus Entomophthora muscae.</title>
        <authorList>
            <person name="Elya C."/>
            <person name="Lovett B.R."/>
            <person name="Lee E."/>
            <person name="Macias A.M."/>
            <person name="Hajek A.E."/>
            <person name="De Bivort B.L."/>
            <person name="Kasson M.T."/>
            <person name="De Fine Licht H.H."/>
            <person name="Stajich J.E."/>
        </authorList>
    </citation>
    <scope>NUCLEOTIDE SEQUENCE</scope>
    <source>
        <strain evidence="1">Berkeley</strain>
    </source>
</reference>
<keyword evidence="2" id="KW-1185">Reference proteome</keyword>
<gene>
    <name evidence="1" type="ORF">DSO57_1030000</name>
</gene>
<evidence type="ECO:0000313" key="2">
    <source>
        <dbReference type="Proteomes" id="UP001165960"/>
    </source>
</evidence>
<sequence length="121" mass="13791">MTQPPNGDPHCCRDHVHSTVWRMMDSMIPTSGPWSLLRQSMPYIINLAPIIWWALPAGLAQPYPEPPNASTYAWFPEKNTESSLVQLQHLESKAACKFERHSGRTSKDMEWVAVTEDNTKI</sequence>
<name>A0ACC2RS29_9FUNG</name>